<protein>
    <recommendedName>
        <fullName evidence="1">Fibrobacter succinogenes major paralogous domain-containing protein</fullName>
    </recommendedName>
</protein>
<sequence length="128" mass="13865">MYNWYAVNDPRGLAPEGWHIPTDFEWQTTVTCLGGAGSAGGAMKERGTANWSSPNTGADNLSGFAAMPGGFRSSNGSFAFIRDIGSYWTASEDDSSNSWNHSFSKTNDDVLRIPSTKVFGLSVRCIRD</sequence>
<dbReference type="NCBIfam" id="TIGR02145">
    <property type="entry name" value="Fib_succ_major"/>
    <property type="match status" value="1"/>
</dbReference>
<gene>
    <name evidence="2" type="ORF">GCM10007940_44410</name>
</gene>
<evidence type="ECO:0000313" key="2">
    <source>
        <dbReference type="EMBL" id="GLR19825.1"/>
    </source>
</evidence>
<dbReference type="EMBL" id="BSOH01000037">
    <property type="protein sequence ID" value="GLR19825.1"/>
    <property type="molecule type" value="Genomic_DNA"/>
</dbReference>
<proteinExistence type="predicted"/>
<name>A0AA37SV78_9BACT</name>
<organism evidence="2 3">
    <name type="scientific">Portibacter lacus</name>
    <dbReference type="NCBI Taxonomy" id="1099794"/>
    <lineage>
        <taxon>Bacteria</taxon>
        <taxon>Pseudomonadati</taxon>
        <taxon>Bacteroidota</taxon>
        <taxon>Saprospiria</taxon>
        <taxon>Saprospirales</taxon>
        <taxon>Haliscomenobacteraceae</taxon>
        <taxon>Portibacter</taxon>
    </lineage>
</organism>
<reference evidence="2" key="1">
    <citation type="journal article" date="2014" name="Int. J. Syst. Evol. Microbiol.">
        <title>Complete genome sequence of Corynebacterium casei LMG S-19264T (=DSM 44701T), isolated from a smear-ripened cheese.</title>
        <authorList>
            <consortium name="US DOE Joint Genome Institute (JGI-PGF)"/>
            <person name="Walter F."/>
            <person name="Albersmeier A."/>
            <person name="Kalinowski J."/>
            <person name="Ruckert C."/>
        </authorList>
    </citation>
    <scope>NUCLEOTIDE SEQUENCE</scope>
    <source>
        <strain evidence="2">NBRC 108769</strain>
    </source>
</reference>
<dbReference type="Proteomes" id="UP001156666">
    <property type="component" value="Unassembled WGS sequence"/>
</dbReference>
<feature type="domain" description="Fibrobacter succinogenes major paralogous" evidence="1">
    <location>
        <begin position="2"/>
        <end position="127"/>
    </location>
</feature>
<evidence type="ECO:0000259" key="1">
    <source>
        <dbReference type="Pfam" id="PF09603"/>
    </source>
</evidence>
<dbReference type="AlphaFoldDB" id="A0AA37SV78"/>
<dbReference type="Pfam" id="PF09603">
    <property type="entry name" value="Fib_succ_major"/>
    <property type="match status" value="1"/>
</dbReference>
<keyword evidence="3" id="KW-1185">Reference proteome</keyword>
<comment type="caution">
    <text evidence="2">The sequence shown here is derived from an EMBL/GenBank/DDBJ whole genome shotgun (WGS) entry which is preliminary data.</text>
</comment>
<accession>A0AA37SV78</accession>
<dbReference type="InterPro" id="IPR011871">
    <property type="entry name" value="Fib_succ_major"/>
</dbReference>
<dbReference type="RefSeq" id="WP_235293354.1">
    <property type="nucleotide sequence ID" value="NZ_BSOH01000037.1"/>
</dbReference>
<evidence type="ECO:0000313" key="3">
    <source>
        <dbReference type="Proteomes" id="UP001156666"/>
    </source>
</evidence>
<reference evidence="2" key="2">
    <citation type="submission" date="2023-01" db="EMBL/GenBank/DDBJ databases">
        <title>Draft genome sequence of Portibacter lacus strain NBRC 108769.</title>
        <authorList>
            <person name="Sun Q."/>
            <person name="Mori K."/>
        </authorList>
    </citation>
    <scope>NUCLEOTIDE SEQUENCE</scope>
    <source>
        <strain evidence="2">NBRC 108769</strain>
    </source>
</reference>